<dbReference type="PANTHER" id="PTHR44329:SF298">
    <property type="entry name" value="MIXED LINEAGE KINASE DOMAIN-LIKE PROTEIN"/>
    <property type="match status" value="1"/>
</dbReference>
<sequence length="471" mass="52791">MQESTLEIVREKKIARGAQAEIWLASYGPQKVIAKQFLHPDHQVFEREFRIMKELRHKYIVQFHHKRDKENILVMEYVEGGNLGDSIPRLKWTDKTRIARQISLGLAYLHSKSIVHGDIKSLNVLLTKFQDCKICDFGSARKTGEQGRGGTTAWMAPELFSDPPQYSHKSDVYALGMVMWEIASKGARPYKEHTSDGIKVCIVDGCTEEIPEDTPEEFASAIKKCWSYAANDRPNAVQVLAGVEDVDVTHEKVEDEYDEEIKNDSGLRYLAMAARQGDPKACAKLGEFYHNGYNVPQNSAKALAFFQKGAELGNRKCQSNLGSIYYQGKGVPKDAAKGVEWYKKAADQGAVVAMSALGVAFYTGNGVSQDYFAATEWCLKAAEQNYFPAMQFIAACYGKGLGVSKDMSESRKWFIKAAEAGGPDSKRSLAKLYDEGHYPGGATEALKWRQKAIDQGEFSLKEYMKQHEFYD</sequence>
<dbReference type="SMART" id="SM00220">
    <property type="entry name" value="S_TKc"/>
    <property type="match status" value="1"/>
</dbReference>
<organism evidence="4 5">
    <name type="scientific">Dissophora globulifera</name>
    <dbReference type="NCBI Taxonomy" id="979702"/>
    <lineage>
        <taxon>Eukaryota</taxon>
        <taxon>Fungi</taxon>
        <taxon>Fungi incertae sedis</taxon>
        <taxon>Mucoromycota</taxon>
        <taxon>Mortierellomycotina</taxon>
        <taxon>Mortierellomycetes</taxon>
        <taxon>Mortierellales</taxon>
        <taxon>Mortierellaceae</taxon>
        <taxon>Dissophora</taxon>
    </lineage>
</organism>
<evidence type="ECO:0000313" key="5">
    <source>
        <dbReference type="Proteomes" id="UP000738325"/>
    </source>
</evidence>
<evidence type="ECO:0000313" key="4">
    <source>
        <dbReference type="EMBL" id="KAG0316505.1"/>
    </source>
</evidence>
<proteinExistence type="predicted"/>
<dbReference type="Gene3D" id="1.10.510.10">
    <property type="entry name" value="Transferase(Phosphotransferase) domain 1"/>
    <property type="match status" value="1"/>
</dbReference>
<dbReference type="PRINTS" id="PR00109">
    <property type="entry name" value="TYRKINASE"/>
</dbReference>
<reference evidence="4" key="1">
    <citation type="journal article" date="2020" name="Fungal Divers.">
        <title>Resolving the Mortierellaceae phylogeny through synthesis of multi-gene phylogenetics and phylogenomics.</title>
        <authorList>
            <person name="Vandepol N."/>
            <person name="Liber J."/>
            <person name="Desiro A."/>
            <person name="Na H."/>
            <person name="Kennedy M."/>
            <person name="Barry K."/>
            <person name="Grigoriev I.V."/>
            <person name="Miller A.N."/>
            <person name="O'Donnell K."/>
            <person name="Stajich J.E."/>
            <person name="Bonito G."/>
        </authorList>
    </citation>
    <scope>NUCLEOTIDE SEQUENCE</scope>
    <source>
        <strain evidence="4">REB-010B</strain>
    </source>
</reference>
<dbReference type="EMBL" id="JAAAIP010000476">
    <property type="protein sequence ID" value="KAG0316505.1"/>
    <property type="molecule type" value="Genomic_DNA"/>
</dbReference>
<dbReference type="GO" id="GO:0004672">
    <property type="term" value="F:protein kinase activity"/>
    <property type="evidence" value="ECO:0007669"/>
    <property type="project" value="InterPro"/>
</dbReference>
<dbReference type="InterPro" id="IPR000719">
    <property type="entry name" value="Prot_kinase_dom"/>
</dbReference>
<dbReference type="InterPro" id="IPR008271">
    <property type="entry name" value="Ser/Thr_kinase_AS"/>
</dbReference>
<keyword evidence="1" id="KW-0547">Nucleotide-binding</keyword>
<dbReference type="PROSITE" id="PS50011">
    <property type="entry name" value="PROTEIN_KINASE_DOM"/>
    <property type="match status" value="1"/>
</dbReference>
<dbReference type="SUPFAM" id="SSF81901">
    <property type="entry name" value="HCP-like"/>
    <property type="match status" value="1"/>
</dbReference>
<dbReference type="AlphaFoldDB" id="A0A9P6RCD3"/>
<comment type="caution">
    <text evidence="4">The sequence shown here is derived from an EMBL/GenBank/DDBJ whole genome shotgun (WGS) entry which is preliminary data.</text>
</comment>
<dbReference type="SUPFAM" id="SSF56112">
    <property type="entry name" value="Protein kinase-like (PK-like)"/>
    <property type="match status" value="1"/>
</dbReference>
<name>A0A9P6RCD3_9FUNG</name>
<accession>A0A9P6RCD3</accession>
<dbReference type="SMART" id="SM00671">
    <property type="entry name" value="SEL1"/>
    <property type="match status" value="5"/>
</dbReference>
<dbReference type="InterPro" id="IPR006597">
    <property type="entry name" value="Sel1-like"/>
</dbReference>
<dbReference type="Pfam" id="PF08238">
    <property type="entry name" value="Sel1"/>
    <property type="match status" value="6"/>
</dbReference>
<keyword evidence="2" id="KW-0067">ATP-binding</keyword>
<evidence type="ECO:0000256" key="2">
    <source>
        <dbReference type="ARBA" id="ARBA00022840"/>
    </source>
</evidence>
<dbReference type="InterPro" id="IPR011990">
    <property type="entry name" value="TPR-like_helical_dom_sf"/>
</dbReference>
<dbReference type="PANTHER" id="PTHR44329">
    <property type="entry name" value="SERINE/THREONINE-PROTEIN KINASE TNNI3K-RELATED"/>
    <property type="match status" value="1"/>
</dbReference>
<dbReference type="PROSITE" id="PS00108">
    <property type="entry name" value="PROTEIN_KINASE_ST"/>
    <property type="match status" value="1"/>
</dbReference>
<dbReference type="InterPro" id="IPR051681">
    <property type="entry name" value="Ser/Thr_Kinases-Pseudokinases"/>
</dbReference>
<feature type="domain" description="Protein kinase" evidence="3">
    <location>
        <begin position="8"/>
        <end position="253"/>
    </location>
</feature>
<gene>
    <name evidence="4" type="ORF">BGZ99_006854</name>
</gene>
<dbReference type="OrthoDB" id="2390637at2759"/>
<dbReference type="GO" id="GO:0005524">
    <property type="term" value="F:ATP binding"/>
    <property type="evidence" value="ECO:0007669"/>
    <property type="project" value="UniProtKB-KW"/>
</dbReference>
<evidence type="ECO:0000259" key="3">
    <source>
        <dbReference type="PROSITE" id="PS50011"/>
    </source>
</evidence>
<protein>
    <recommendedName>
        <fullName evidence="3">Protein kinase domain-containing protein</fullName>
    </recommendedName>
</protein>
<evidence type="ECO:0000256" key="1">
    <source>
        <dbReference type="ARBA" id="ARBA00022741"/>
    </source>
</evidence>
<dbReference type="Gene3D" id="1.25.40.10">
    <property type="entry name" value="Tetratricopeptide repeat domain"/>
    <property type="match status" value="1"/>
</dbReference>
<dbReference type="Pfam" id="PF07714">
    <property type="entry name" value="PK_Tyr_Ser-Thr"/>
    <property type="match status" value="1"/>
</dbReference>
<keyword evidence="5" id="KW-1185">Reference proteome</keyword>
<dbReference type="InterPro" id="IPR011009">
    <property type="entry name" value="Kinase-like_dom_sf"/>
</dbReference>
<dbReference type="Proteomes" id="UP000738325">
    <property type="component" value="Unassembled WGS sequence"/>
</dbReference>
<dbReference type="InterPro" id="IPR001245">
    <property type="entry name" value="Ser-Thr/Tyr_kinase_cat_dom"/>
</dbReference>
<dbReference type="GO" id="GO:0097527">
    <property type="term" value="P:necroptotic signaling pathway"/>
    <property type="evidence" value="ECO:0007669"/>
    <property type="project" value="TreeGrafter"/>
</dbReference>